<evidence type="ECO:0000256" key="2">
    <source>
        <dbReference type="ARBA" id="ARBA00022898"/>
    </source>
</evidence>
<evidence type="ECO:0000313" key="5">
    <source>
        <dbReference type="EMBL" id="AZS29990.1"/>
    </source>
</evidence>
<dbReference type="EC" id="2.6.1.-" evidence="3"/>
<name>A0A3Q9IP30_9BACT</name>
<evidence type="ECO:0000259" key="4">
    <source>
        <dbReference type="Pfam" id="PF00155"/>
    </source>
</evidence>
<dbReference type="SUPFAM" id="SSF53383">
    <property type="entry name" value="PLP-dependent transferases"/>
    <property type="match status" value="1"/>
</dbReference>
<accession>A0A3Q9IP30</accession>
<organism evidence="5 6">
    <name type="scientific">Butyricimonas faecalis</name>
    <dbReference type="NCBI Taxonomy" id="2093856"/>
    <lineage>
        <taxon>Bacteria</taxon>
        <taxon>Pseudomonadati</taxon>
        <taxon>Bacteroidota</taxon>
        <taxon>Bacteroidia</taxon>
        <taxon>Bacteroidales</taxon>
        <taxon>Odoribacteraceae</taxon>
        <taxon>Butyricimonas</taxon>
    </lineage>
</organism>
<dbReference type="PROSITE" id="PS00105">
    <property type="entry name" value="AA_TRANSFER_CLASS_1"/>
    <property type="match status" value="1"/>
</dbReference>
<dbReference type="EMBL" id="CP032819">
    <property type="protein sequence ID" value="AZS29990.1"/>
    <property type="molecule type" value="Genomic_DNA"/>
</dbReference>
<keyword evidence="6" id="KW-1185">Reference proteome</keyword>
<evidence type="ECO:0000313" key="6">
    <source>
        <dbReference type="Proteomes" id="UP000270673"/>
    </source>
</evidence>
<gene>
    <name evidence="5" type="ORF">D8S85_10830</name>
</gene>
<keyword evidence="2" id="KW-0663">Pyridoxal phosphate</keyword>
<feature type="domain" description="Aminotransferase class I/classII large" evidence="4">
    <location>
        <begin position="18"/>
        <end position="330"/>
    </location>
</feature>
<dbReference type="OrthoDB" id="9813612at2"/>
<dbReference type="InterPro" id="IPR004838">
    <property type="entry name" value="NHTrfase_class1_PyrdxlP-BS"/>
</dbReference>
<dbReference type="Pfam" id="PF00155">
    <property type="entry name" value="Aminotran_1_2"/>
    <property type="match status" value="1"/>
</dbReference>
<comment type="similarity">
    <text evidence="3">Belongs to the class-I pyridoxal-phosphate-dependent aminotransferase family.</text>
</comment>
<reference evidence="5 6" key="1">
    <citation type="submission" date="2018-10" db="EMBL/GenBank/DDBJ databases">
        <title>Butyricimonas faecalis sp. nov., isolated from human faeces and emended description of the genus Butyricimonas.</title>
        <authorList>
            <person name="Le Roy T."/>
            <person name="Van der Smissen P."/>
            <person name="Paquot A."/>
            <person name="Delzenne N."/>
            <person name="Muccioli G."/>
            <person name="Collet J.-F."/>
            <person name="Cani P.D."/>
        </authorList>
    </citation>
    <scope>NUCLEOTIDE SEQUENCE [LARGE SCALE GENOMIC DNA]</scope>
    <source>
        <strain evidence="5 6">H184</strain>
    </source>
</reference>
<proteinExistence type="inferred from homology"/>
<evidence type="ECO:0000256" key="1">
    <source>
        <dbReference type="ARBA" id="ARBA00001933"/>
    </source>
</evidence>
<dbReference type="Gene3D" id="3.40.640.10">
    <property type="entry name" value="Type I PLP-dependent aspartate aminotransferase-like (Major domain)"/>
    <property type="match status" value="1"/>
</dbReference>
<dbReference type="GO" id="GO:0030170">
    <property type="term" value="F:pyridoxal phosphate binding"/>
    <property type="evidence" value="ECO:0007669"/>
    <property type="project" value="InterPro"/>
</dbReference>
<dbReference type="RefSeq" id="WP_106480710.1">
    <property type="nucleotide sequence ID" value="NZ_CP032819.1"/>
</dbReference>
<dbReference type="KEGG" id="buy:D8S85_10830"/>
<dbReference type="InterPro" id="IPR015424">
    <property type="entry name" value="PyrdxlP-dep_Trfase"/>
</dbReference>
<dbReference type="PANTHER" id="PTHR42885">
    <property type="entry name" value="HISTIDINOL-PHOSPHATE AMINOTRANSFERASE-RELATED"/>
    <property type="match status" value="1"/>
</dbReference>
<dbReference type="InterPro" id="IPR015422">
    <property type="entry name" value="PyrdxlP-dep_Trfase_small"/>
</dbReference>
<dbReference type="InterPro" id="IPR015421">
    <property type="entry name" value="PyrdxlP-dep_Trfase_major"/>
</dbReference>
<dbReference type="InterPro" id="IPR004839">
    <property type="entry name" value="Aminotransferase_I/II_large"/>
</dbReference>
<dbReference type="CDD" id="cd00609">
    <property type="entry name" value="AAT_like"/>
    <property type="match status" value="1"/>
</dbReference>
<keyword evidence="3 5" id="KW-0032">Aminotransferase</keyword>
<dbReference type="AlphaFoldDB" id="A0A3Q9IP30"/>
<dbReference type="GO" id="GO:0008483">
    <property type="term" value="F:transaminase activity"/>
    <property type="evidence" value="ECO:0007669"/>
    <property type="project" value="UniProtKB-KW"/>
</dbReference>
<dbReference type="PANTHER" id="PTHR42885:SF1">
    <property type="entry name" value="THREONINE-PHOSPHATE DECARBOXYLASE"/>
    <property type="match status" value="1"/>
</dbReference>
<dbReference type="Proteomes" id="UP000270673">
    <property type="component" value="Chromosome"/>
</dbReference>
<dbReference type="Gene3D" id="3.90.1150.10">
    <property type="entry name" value="Aspartate Aminotransferase, domain 1"/>
    <property type="match status" value="1"/>
</dbReference>
<sequence length="338" mass="38815">MLNGHGDDIYKSSTEIKANFSTNVWYDADTDLLRSILTTHIDKIFHYPEPAAESFVQEVARHHNLQPQNVIAGNGATELFYLIAHAFEGSKTILPIPSFSEYEDACTLYRHQQIFVPLKNFQAGPADLMFICNPNNPDGHVWQLEEIENILQQYPQMTLVVDESFIDFAPTAQPCESLLVRYPNLLVIHSMTKSYAIPGLRLGYMLGNEDLIDRIRRFTHPWNVNALAIEIGKFLLQNGKYLLPDTGRLLKRKENFVRAFDELPGYTPVPSETSFFLIHTIHKSPELKQKLLEQFGILIRDASNFRGLDEHYFRVNTLSEEKNQMLLRALRLLPITNL</sequence>
<evidence type="ECO:0000256" key="3">
    <source>
        <dbReference type="RuleBase" id="RU000481"/>
    </source>
</evidence>
<keyword evidence="3 5" id="KW-0808">Transferase</keyword>
<protein>
    <recommendedName>
        <fullName evidence="3">Aminotransferase</fullName>
        <ecNumber evidence="3">2.6.1.-</ecNumber>
    </recommendedName>
</protein>
<comment type="cofactor">
    <cofactor evidence="1 3">
        <name>pyridoxal 5'-phosphate</name>
        <dbReference type="ChEBI" id="CHEBI:597326"/>
    </cofactor>
</comment>